<feature type="transmembrane region" description="Helical" evidence="5">
    <location>
        <begin position="29"/>
        <end position="53"/>
    </location>
</feature>
<feature type="domain" description="Major facilitator superfamily (MFS) profile" evidence="6">
    <location>
        <begin position="29"/>
        <end position="401"/>
    </location>
</feature>
<gene>
    <name evidence="7" type="ORF">M3A82_002675</name>
</gene>
<feature type="transmembrane region" description="Helical" evidence="5">
    <location>
        <begin position="255"/>
        <end position="278"/>
    </location>
</feature>
<evidence type="ECO:0000313" key="8">
    <source>
        <dbReference type="Proteomes" id="UP001205867"/>
    </source>
</evidence>
<dbReference type="Proteomes" id="UP001205867">
    <property type="component" value="Unassembled WGS sequence"/>
</dbReference>
<dbReference type="SUPFAM" id="SSF103473">
    <property type="entry name" value="MFS general substrate transporter"/>
    <property type="match status" value="1"/>
</dbReference>
<dbReference type="GO" id="GO:0005886">
    <property type="term" value="C:plasma membrane"/>
    <property type="evidence" value="ECO:0007669"/>
    <property type="project" value="UniProtKB-SubCell"/>
</dbReference>
<evidence type="ECO:0000256" key="3">
    <source>
        <dbReference type="ARBA" id="ARBA00022989"/>
    </source>
</evidence>
<keyword evidence="2 5" id="KW-0812">Transmembrane</keyword>
<feature type="transmembrane region" description="Helical" evidence="5">
    <location>
        <begin position="125"/>
        <end position="145"/>
    </location>
</feature>
<dbReference type="GO" id="GO:0022857">
    <property type="term" value="F:transmembrane transporter activity"/>
    <property type="evidence" value="ECO:0007669"/>
    <property type="project" value="InterPro"/>
</dbReference>
<evidence type="ECO:0000256" key="1">
    <source>
        <dbReference type="ARBA" id="ARBA00004651"/>
    </source>
</evidence>
<evidence type="ECO:0000259" key="6">
    <source>
        <dbReference type="PROSITE" id="PS50850"/>
    </source>
</evidence>
<organism evidence="7 8">
    <name type="scientific">Micrococcus luteus</name>
    <name type="common">Micrococcus lysodeikticus</name>
    <dbReference type="NCBI Taxonomy" id="1270"/>
    <lineage>
        <taxon>Bacteria</taxon>
        <taxon>Bacillati</taxon>
        <taxon>Actinomycetota</taxon>
        <taxon>Actinomycetes</taxon>
        <taxon>Micrococcales</taxon>
        <taxon>Micrococcaceae</taxon>
        <taxon>Micrococcus</taxon>
    </lineage>
</organism>
<sequence>MEIMPSAPPLSDPAGSTAAPRPPLWTRPFILVSATYLFVAMIFYTLMTAMALYAVTSFGASDAEAGVVVGAFVLGAVLTRMTTTPATFAWGRRRVLLVALACYVLTTAAYLWADSLAALTAVRLLNGMCFGAAGTVLATAVQRIVPPVRRSEGTGWFSTSMTLAGAVGPMVALQLSTTLGYDALFWACIGFTGMALLIALFLRVPEPPLTGRFRLHRADVFSAEVAPAAGVALASGFMYGGILAFMATFAQQQGYPAMVPSLFFLLFAAGTIVGRAVLGVLHDRHGDNAVVYPILAGMAVSYAVLALWREPAGMLAAGALLGLTYGPVVSVFQTIAIKVVRPTEIGVATGTFFLLLDLGTGLGPMVLGAVVAAVGIPVMYLLSGGVGVALLLYYRLVHGGRAIARRPSPA</sequence>
<dbReference type="InterPro" id="IPR011701">
    <property type="entry name" value="MFS"/>
</dbReference>
<feature type="transmembrane region" description="Helical" evidence="5">
    <location>
        <begin position="157"/>
        <end position="177"/>
    </location>
</feature>
<name>A0AAP3EW97_MICLU</name>
<keyword evidence="4 5" id="KW-0472">Membrane</keyword>
<keyword evidence="3 5" id="KW-1133">Transmembrane helix</keyword>
<evidence type="ECO:0000256" key="4">
    <source>
        <dbReference type="ARBA" id="ARBA00023136"/>
    </source>
</evidence>
<feature type="transmembrane region" description="Helical" evidence="5">
    <location>
        <begin position="225"/>
        <end position="249"/>
    </location>
</feature>
<feature type="transmembrane region" description="Helical" evidence="5">
    <location>
        <begin position="65"/>
        <end position="83"/>
    </location>
</feature>
<dbReference type="AlphaFoldDB" id="A0AAP3EW97"/>
<feature type="transmembrane region" description="Helical" evidence="5">
    <location>
        <begin position="95"/>
        <end position="113"/>
    </location>
</feature>
<feature type="transmembrane region" description="Helical" evidence="5">
    <location>
        <begin position="314"/>
        <end position="340"/>
    </location>
</feature>
<feature type="transmembrane region" description="Helical" evidence="5">
    <location>
        <begin position="378"/>
        <end position="396"/>
    </location>
</feature>
<dbReference type="Gene3D" id="1.20.1250.20">
    <property type="entry name" value="MFS general substrate transporter like domains"/>
    <property type="match status" value="1"/>
</dbReference>
<dbReference type="PANTHER" id="PTHR23531">
    <property type="entry name" value="QUINOLENE RESISTANCE PROTEIN NORA"/>
    <property type="match status" value="1"/>
</dbReference>
<dbReference type="InterPro" id="IPR036259">
    <property type="entry name" value="MFS_trans_sf"/>
</dbReference>
<dbReference type="Pfam" id="PF07690">
    <property type="entry name" value="MFS_1"/>
    <property type="match status" value="1"/>
</dbReference>
<comment type="caution">
    <text evidence="7">The sequence shown here is derived from an EMBL/GenBank/DDBJ whole genome shotgun (WGS) entry which is preliminary data.</text>
</comment>
<accession>A0AAP3EW97</accession>
<proteinExistence type="predicted"/>
<evidence type="ECO:0000313" key="7">
    <source>
        <dbReference type="EMBL" id="MCV7628252.1"/>
    </source>
</evidence>
<feature type="transmembrane region" description="Helical" evidence="5">
    <location>
        <begin position="352"/>
        <end position="372"/>
    </location>
</feature>
<evidence type="ECO:0000256" key="5">
    <source>
        <dbReference type="SAM" id="Phobius"/>
    </source>
</evidence>
<evidence type="ECO:0000256" key="2">
    <source>
        <dbReference type="ARBA" id="ARBA00022692"/>
    </source>
</evidence>
<protein>
    <submittedName>
        <fullName evidence="7">MFS transporter</fullName>
    </submittedName>
</protein>
<dbReference type="PANTHER" id="PTHR23531:SF1">
    <property type="entry name" value="QUINOLENE RESISTANCE PROTEIN NORA"/>
    <property type="match status" value="1"/>
</dbReference>
<dbReference type="InterPro" id="IPR020846">
    <property type="entry name" value="MFS_dom"/>
</dbReference>
<dbReference type="PROSITE" id="PS50850">
    <property type="entry name" value="MFS"/>
    <property type="match status" value="1"/>
</dbReference>
<dbReference type="InterPro" id="IPR052714">
    <property type="entry name" value="MFS_Exporter"/>
</dbReference>
<feature type="transmembrane region" description="Helical" evidence="5">
    <location>
        <begin position="183"/>
        <end position="204"/>
    </location>
</feature>
<dbReference type="CDD" id="cd17489">
    <property type="entry name" value="MFS_YfcJ_like"/>
    <property type="match status" value="1"/>
</dbReference>
<dbReference type="EMBL" id="JALXKZ020000003">
    <property type="protein sequence ID" value="MCV7628252.1"/>
    <property type="molecule type" value="Genomic_DNA"/>
</dbReference>
<comment type="subcellular location">
    <subcellularLocation>
        <location evidence="1">Cell membrane</location>
        <topology evidence="1">Multi-pass membrane protein</topology>
    </subcellularLocation>
</comment>
<feature type="transmembrane region" description="Helical" evidence="5">
    <location>
        <begin position="290"/>
        <end position="308"/>
    </location>
</feature>
<reference evidence="7" key="1">
    <citation type="submission" date="2023-06" db="EMBL/GenBank/DDBJ databases">
        <title>lsaBGC provides a comprehensive framework for evolutionary analysis of biosynthetic gene clusters within focal taxa.</title>
        <authorList>
            <person name="Salamzade R."/>
            <person name="Sandstrom S."/>
            <person name="Kalan L.R."/>
        </authorList>
    </citation>
    <scope>NUCLEOTIDE SEQUENCE</scope>
    <source>
        <strain evidence="7">P3-SID899</strain>
    </source>
</reference>